<dbReference type="AlphaFoldDB" id="A0A0C2SQ43"/>
<dbReference type="HOGENOM" id="CLU_2637562_0_0_1"/>
<dbReference type="EMBL" id="KN818445">
    <property type="protein sequence ID" value="KIL56129.1"/>
    <property type="molecule type" value="Genomic_DNA"/>
</dbReference>
<reference evidence="2 3" key="1">
    <citation type="submission" date="2014-04" db="EMBL/GenBank/DDBJ databases">
        <title>Evolutionary Origins and Diversification of the Mycorrhizal Mutualists.</title>
        <authorList>
            <consortium name="DOE Joint Genome Institute"/>
            <consortium name="Mycorrhizal Genomics Consortium"/>
            <person name="Kohler A."/>
            <person name="Kuo A."/>
            <person name="Nagy L.G."/>
            <person name="Floudas D."/>
            <person name="Copeland A."/>
            <person name="Barry K.W."/>
            <person name="Cichocki N."/>
            <person name="Veneault-Fourrey C."/>
            <person name="LaButti K."/>
            <person name="Lindquist E.A."/>
            <person name="Lipzen A."/>
            <person name="Lundell T."/>
            <person name="Morin E."/>
            <person name="Murat C."/>
            <person name="Riley R."/>
            <person name="Ohm R."/>
            <person name="Sun H."/>
            <person name="Tunlid A."/>
            <person name="Henrissat B."/>
            <person name="Grigoriev I.V."/>
            <person name="Hibbett D.S."/>
            <person name="Martin F."/>
        </authorList>
    </citation>
    <scope>NUCLEOTIDE SEQUENCE [LARGE SCALE GENOMIC DNA]</scope>
    <source>
        <strain evidence="2 3">Koide BX008</strain>
    </source>
</reference>
<proteinExistence type="predicted"/>
<sequence>MSTYSTASENSASDASPTALPVPIPSTNEAYVLIPATWGGPAWTDLDPTAPADNWEEDIRKPSRTWSIFVPVSRLGS</sequence>
<evidence type="ECO:0000313" key="2">
    <source>
        <dbReference type="EMBL" id="KIL56129.1"/>
    </source>
</evidence>
<evidence type="ECO:0000313" key="3">
    <source>
        <dbReference type="Proteomes" id="UP000054549"/>
    </source>
</evidence>
<feature type="compositionally biased region" description="Polar residues" evidence="1">
    <location>
        <begin position="1"/>
        <end position="16"/>
    </location>
</feature>
<name>A0A0C2SQ43_AMAMK</name>
<keyword evidence="3" id="KW-1185">Reference proteome</keyword>
<dbReference type="Proteomes" id="UP000054549">
    <property type="component" value="Unassembled WGS sequence"/>
</dbReference>
<dbReference type="InParanoid" id="A0A0C2SQ43"/>
<gene>
    <name evidence="2" type="ORF">M378DRAFT_17360</name>
</gene>
<evidence type="ECO:0000256" key="1">
    <source>
        <dbReference type="SAM" id="MobiDB-lite"/>
    </source>
</evidence>
<protein>
    <submittedName>
        <fullName evidence="2">Uncharacterized protein</fullName>
    </submittedName>
</protein>
<accession>A0A0C2SQ43</accession>
<organism evidence="2 3">
    <name type="scientific">Amanita muscaria (strain Koide BX008)</name>
    <dbReference type="NCBI Taxonomy" id="946122"/>
    <lineage>
        <taxon>Eukaryota</taxon>
        <taxon>Fungi</taxon>
        <taxon>Dikarya</taxon>
        <taxon>Basidiomycota</taxon>
        <taxon>Agaricomycotina</taxon>
        <taxon>Agaricomycetes</taxon>
        <taxon>Agaricomycetidae</taxon>
        <taxon>Agaricales</taxon>
        <taxon>Pluteineae</taxon>
        <taxon>Amanitaceae</taxon>
        <taxon>Amanita</taxon>
    </lineage>
</organism>
<feature type="region of interest" description="Disordered" evidence="1">
    <location>
        <begin position="1"/>
        <end position="23"/>
    </location>
</feature>